<dbReference type="Proteomes" id="UP000076632">
    <property type="component" value="Unassembled WGS sequence"/>
</dbReference>
<reference evidence="3 4" key="1">
    <citation type="journal article" date="2016" name="Fungal Biol.">
        <title>The genome of Xylona heveae provides a window into fungal endophytism.</title>
        <authorList>
            <person name="Gazis R."/>
            <person name="Kuo A."/>
            <person name="Riley R."/>
            <person name="LaButti K."/>
            <person name="Lipzen A."/>
            <person name="Lin J."/>
            <person name="Amirebrahimi M."/>
            <person name="Hesse C.N."/>
            <person name="Spatafora J.W."/>
            <person name="Henrissat B."/>
            <person name="Hainaut M."/>
            <person name="Grigoriev I.V."/>
            <person name="Hibbett D.S."/>
        </authorList>
    </citation>
    <scope>NUCLEOTIDE SEQUENCE [LARGE SCALE GENOMIC DNA]</scope>
    <source>
        <strain evidence="3 4">TC161</strain>
    </source>
</reference>
<dbReference type="OMA" id="WLDLWSK"/>
<dbReference type="InterPro" id="IPR036869">
    <property type="entry name" value="J_dom_sf"/>
</dbReference>
<dbReference type="PANTHER" id="PTHR44144:SF1">
    <property type="entry name" value="DNAJ HOMOLOG SUBFAMILY C MEMBER 9"/>
    <property type="match status" value="1"/>
</dbReference>
<dbReference type="FunFam" id="1.10.287.110:FF:000110">
    <property type="entry name" value="DnaJ domain protein (AFU_orthologue AFUA_2G13210)"/>
    <property type="match status" value="1"/>
</dbReference>
<organism evidence="3 4">
    <name type="scientific">Xylona heveae (strain CBS 132557 / TC161)</name>
    <dbReference type="NCBI Taxonomy" id="1328760"/>
    <lineage>
        <taxon>Eukaryota</taxon>
        <taxon>Fungi</taxon>
        <taxon>Dikarya</taxon>
        <taxon>Ascomycota</taxon>
        <taxon>Pezizomycotina</taxon>
        <taxon>Xylonomycetes</taxon>
        <taxon>Xylonales</taxon>
        <taxon>Xylonaceae</taxon>
        <taxon>Xylona</taxon>
    </lineage>
</organism>
<dbReference type="InterPro" id="IPR056453">
    <property type="entry name" value="HTH_DNAJC9"/>
</dbReference>
<dbReference type="GO" id="GO:0031072">
    <property type="term" value="F:heat shock protein binding"/>
    <property type="evidence" value="ECO:0007669"/>
    <property type="project" value="TreeGrafter"/>
</dbReference>
<dbReference type="InParanoid" id="A0A165IGU8"/>
<dbReference type="AlphaFoldDB" id="A0A165IGU8"/>
<dbReference type="RefSeq" id="XP_018190431.1">
    <property type="nucleotide sequence ID" value="XM_018335763.1"/>
</dbReference>
<dbReference type="InterPro" id="IPR001623">
    <property type="entry name" value="DnaJ_domain"/>
</dbReference>
<dbReference type="GeneID" id="28900900"/>
<dbReference type="Pfam" id="PF00226">
    <property type="entry name" value="DnaJ"/>
    <property type="match status" value="1"/>
</dbReference>
<dbReference type="InterPro" id="IPR052594">
    <property type="entry name" value="J_domain-containing_protein"/>
</dbReference>
<feature type="domain" description="J" evidence="2">
    <location>
        <begin position="17"/>
        <end position="84"/>
    </location>
</feature>
<dbReference type="Gene3D" id="1.10.287.110">
    <property type="entry name" value="DnaJ domain"/>
    <property type="match status" value="1"/>
</dbReference>
<accession>A0A165IGU8</accession>
<sequence>MSSDSEDFNEEPPSSINPYEVLGLETTATAAEVKTAYRKQALKHHPDKAQTESKDEAHKKFQEIAFAYAILSDERRRKRYDTTGRTEETLDLEDDDFNWSDFYREQWADVVTGESLEKFKKEYKNSDEEARDLLASYEEHEGDMNAIFENVMLSNPIEDEDRFRNIIDKAIEDGKVRAYKSYTHETKASRKRRLGEAKKEEAEALELAKELGVDDKLFGGGKPKRKSGKKGKEADEEALALIIQQRQKSRSDDFLANLEAKYAGKDRTGKKRAKDEEPPEEMFEQNARRPKKSKAEAKPETSKSAANGSRRSGRLRK</sequence>
<dbReference type="GO" id="GO:0005737">
    <property type="term" value="C:cytoplasm"/>
    <property type="evidence" value="ECO:0007669"/>
    <property type="project" value="TreeGrafter"/>
</dbReference>
<name>A0A165IGU8_XYLHT</name>
<keyword evidence="4" id="KW-1185">Reference proteome</keyword>
<evidence type="ECO:0000256" key="1">
    <source>
        <dbReference type="SAM" id="MobiDB-lite"/>
    </source>
</evidence>
<dbReference type="PROSITE" id="PS50076">
    <property type="entry name" value="DNAJ_2"/>
    <property type="match status" value="1"/>
</dbReference>
<dbReference type="PRINTS" id="PR00625">
    <property type="entry name" value="JDOMAIN"/>
</dbReference>
<dbReference type="CDD" id="cd06257">
    <property type="entry name" value="DnaJ"/>
    <property type="match status" value="1"/>
</dbReference>
<dbReference type="GO" id="GO:0005634">
    <property type="term" value="C:nucleus"/>
    <property type="evidence" value="ECO:0007669"/>
    <property type="project" value="TreeGrafter"/>
</dbReference>
<feature type="region of interest" description="Disordered" evidence="1">
    <location>
        <begin position="1"/>
        <end position="23"/>
    </location>
</feature>
<evidence type="ECO:0000313" key="3">
    <source>
        <dbReference type="EMBL" id="KZF24876.1"/>
    </source>
</evidence>
<dbReference type="OrthoDB" id="110024at2759"/>
<dbReference type="SUPFAM" id="SSF46565">
    <property type="entry name" value="Chaperone J-domain"/>
    <property type="match status" value="1"/>
</dbReference>
<feature type="region of interest" description="Disordered" evidence="1">
    <location>
        <begin position="215"/>
        <end position="317"/>
    </location>
</feature>
<protein>
    <submittedName>
        <fullName evidence="3">DnaJ domain-containing protein</fullName>
    </submittedName>
</protein>
<dbReference type="PANTHER" id="PTHR44144">
    <property type="entry name" value="DNAJ HOMOLOG SUBFAMILY C MEMBER 9"/>
    <property type="match status" value="1"/>
</dbReference>
<dbReference type="EMBL" id="KV407455">
    <property type="protein sequence ID" value="KZF24876.1"/>
    <property type="molecule type" value="Genomic_DNA"/>
</dbReference>
<dbReference type="Pfam" id="PF23302">
    <property type="entry name" value="HTH_DNAJC9"/>
    <property type="match status" value="1"/>
</dbReference>
<dbReference type="SMART" id="SM00271">
    <property type="entry name" value="DnaJ"/>
    <property type="match status" value="1"/>
</dbReference>
<gene>
    <name evidence="3" type="ORF">L228DRAFT_280176</name>
</gene>
<evidence type="ECO:0000313" key="4">
    <source>
        <dbReference type="Proteomes" id="UP000076632"/>
    </source>
</evidence>
<dbReference type="InterPro" id="IPR018253">
    <property type="entry name" value="DnaJ_domain_CS"/>
</dbReference>
<dbReference type="PROSITE" id="PS00636">
    <property type="entry name" value="DNAJ_1"/>
    <property type="match status" value="1"/>
</dbReference>
<evidence type="ECO:0000259" key="2">
    <source>
        <dbReference type="PROSITE" id="PS50076"/>
    </source>
</evidence>
<feature type="compositionally biased region" description="Acidic residues" evidence="1">
    <location>
        <begin position="1"/>
        <end position="10"/>
    </location>
</feature>
<dbReference type="GO" id="GO:0042393">
    <property type="term" value="F:histone binding"/>
    <property type="evidence" value="ECO:0007669"/>
    <property type="project" value="EnsemblFungi"/>
</dbReference>
<proteinExistence type="predicted"/>